<dbReference type="InterPro" id="IPR029044">
    <property type="entry name" value="Nucleotide-diphossugar_trans"/>
</dbReference>
<evidence type="ECO:0000259" key="1">
    <source>
        <dbReference type="Pfam" id="PF12804"/>
    </source>
</evidence>
<dbReference type="Gene3D" id="3.90.550.10">
    <property type="entry name" value="Spore Coat Polysaccharide Biosynthesis Protein SpsA, Chain A"/>
    <property type="match status" value="1"/>
</dbReference>
<dbReference type="GO" id="GO:0016779">
    <property type="term" value="F:nucleotidyltransferase activity"/>
    <property type="evidence" value="ECO:0007669"/>
    <property type="project" value="UniProtKB-ARBA"/>
</dbReference>
<dbReference type="Proteomes" id="UP000602076">
    <property type="component" value="Unassembled WGS sequence"/>
</dbReference>
<dbReference type="CDD" id="cd04182">
    <property type="entry name" value="GT_2_like_f"/>
    <property type="match status" value="1"/>
</dbReference>
<protein>
    <submittedName>
        <fullName evidence="2">Nucleotidyltransferase family protein</fullName>
    </submittedName>
</protein>
<dbReference type="EMBL" id="JACXSI010000006">
    <property type="protein sequence ID" value="MBD3107433.1"/>
    <property type="molecule type" value="Genomic_DNA"/>
</dbReference>
<sequence length="217" mass="24349">MTKIGAVVLAAGMSSRMGKPKQLLPIKGKPLISYPISLAVRINLHPIVVIAGKYMKEIEKVIGDCKNVSYLYNPEYQSGMASSLKLGIEAVGQQVDAALIFLGDQPFMPDGVVMALIEEFERNRTNGVRIVRPRYDGEPGHPILFDATLFEQFQHIHGDEGGRNIIRKHQERLKLIDFSKSLWGVDIDTPEDYERVKRDENNRCIEPAFTRCPNVGD</sequence>
<feature type="domain" description="MobA-like NTP transferase" evidence="1">
    <location>
        <begin position="6"/>
        <end position="170"/>
    </location>
</feature>
<dbReference type="InterPro" id="IPR025877">
    <property type="entry name" value="MobA-like_NTP_Trfase"/>
</dbReference>
<dbReference type="PANTHER" id="PTHR43777">
    <property type="entry name" value="MOLYBDENUM COFACTOR CYTIDYLYLTRANSFERASE"/>
    <property type="match status" value="1"/>
</dbReference>
<dbReference type="Pfam" id="PF12804">
    <property type="entry name" value="NTP_transf_3"/>
    <property type="match status" value="1"/>
</dbReference>
<name>A0A927CT81_9BACI</name>
<gene>
    <name evidence="2" type="ORF">IEO70_03565</name>
</gene>
<reference evidence="2" key="1">
    <citation type="submission" date="2020-09" db="EMBL/GenBank/DDBJ databases">
        <title>Bacillus faecalis sp. nov., a moderately halophilic bacterium isolated from cow faeces.</title>
        <authorList>
            <person name="Jiang L."/>
            <person name="Lee J."/>
        </authorList>
    </citation>
    <scope>NUCLEOTIDE SEQUENCE</scope>
    <source>
        <strain evidence="2">AGMB 02131</strain>
    </source>
</reference>
<organism evidence="2 3">
    <name type="scientific">Peribacillus faecalis</name>
    <dbReference type="NCBI Taxonomy" id="2772559"/>
    <lineage>
        <taxon>Bacteria</taxon>
        <taxon>Bacillati</taxon>
        <taxon>Bacillota</taxon>
        <taxon>Bacilli</taxon>
        <taxon>Bacillales</taxon>
        <taxon>Bacillaceae</taxon>
        <taxon>Peribacillus</taxon>
    </lineage>
</organism>
<accession>A0A927CT81</accession>
<dbReference type="PANTHER" id="PTHR43777:SF1">
    <property type="entry name" value="MOLYBDENUM COFACTOR CYTIDYLYLTRANSFERASE"/>
    <property type="match status" value="1"/>
</dbReference>
<dbReference type="RefSeq" id="WP_190996978.1">
    <property type="nucleotide sequence ID" value="NZ_JACXSI010000006.1"/>
</dbReference>
<keyword evidence="3" id="KW-1185">Reference proteome</keyword>
<dbReference type="AlphaFoldDB" id="A0A927CT81"/>
<proteinExistence type="predicted"/>
<comment type="caution">
    <text evidence="2">The sequence shown here is derived from an EMBL/GenBank/DDBJ whole genome shotgun (WGS) entry which is preliminary data.</text>
</comment>
<evidence type="ECO:0000313" key="3">
    <source>
        <dbReference type="Proteomes" id="UP000602076"/>
    </source>
</evidence>
<evidence type="ECO:0000313" key="2">
    <source>
        <dbReference type="EMBL" id="MBD3107433.1"/>
    </source>
</evidence>
<dbReference type="SUPFAM" id="SSF53448">
    <property type="entry name" value="Nucleotide-diphospho-sugar transferases"/>
    <property type="match status" value="1"/>
</dbReference>